<reference evidence="1" key="1">
    <citation type="submission" date="2013-12" db="EMBL/GenBank/DDBJ databases">
        <title>The Genome Sequence of Aphanomyces astaci APO3.</title>
        <authorList>
            <consortium name="The Broad Institute Genomics Platform"/>
            <person name="Russ C."/>
            <person name="Tyler B."/>
            <person name="van West P."/>
            <person name="Dieguez-Uribeondo J."/>
            <person name="Young S.K."/>
            <person name="Zeng Q."/>
            <person name="Gargeya S."/>
            <person name="Fitzgerald M."/>
            <person name="Abouelleil A."/>
            <person name="Alvarado L."/>
            <person name="Chapman S.B."/>
            <person name="Gainer-Dewar J."/>
            <person name="Goldberg J."/>
            <person name="Griggs A."/>
            <person name="Gujja S."/>
            <person name="Hansen M."/>
            <person name="Howarth C."/>
            <person name="Imamovic A."/>
            <person name="Ireland A."/>
            <person name="Larimer J."/>
            <person name="McCowan C."/>
            <person name="Murphy C."/>
            <person name="Pearson M."/>
            <person name="Poon T.W."/>
            <person name="Priest M."/>
            <person name="Roberts A."/>
            <person name="Saif S."/>
            <person name="Shea T."/>
            <person name="Sykes S."/>
            <person name="Wortman J."/>
            <person name="Nusbaum C."/>
            <person name="Birren B."/>
        </authorList>
    </citation>
    <scope>NUCLEOTIDE SEQUENCE [LARGE SCALE GENOMIC DNA]</scope>
    <source>
        <strain evidence="1">APO3</strain>
    </source>
</reference>
<dbReference type="VEuPathDB" id="FungiDB:H257_18387"/>
<protein>
    <submittedName>
        <fullName evidence="1">Uncharacterized protein</fullName>
    </submittedName>
</protein>
<name>W4FDI8_APHAT</name>
<organism evidence="1">
    <name type="scientific">Aphanomyces astaci</name>
    <name type="common">Crayfish plague agent</name>
    <dbReference type="NCBI Taxonomy" id="112090"/>
    <lineage>
        <taxon>Eukaryota</taxon>
        <taxon>Sar</taxon>
        <taxon>Stramenopiles</taxon>
        <taxon>Oomycota</taxon>
        <taxon>Saprolegniomycetes</taxon>
        <taxon>Saprolegniales</taxon>
        <taxon>Verrucalvaceae</taxon>
        <taxon>Aphanomyces</taxon>
    </lineage>
</organism>
<dbReference type="RefSeq" id="XP_009845731.1">
    <property type="nucleotide sequence ID" value="XM_009847429.1"/>
</dbReference>
<evidence type="ECO:0000313" key="1">
    <source>
        <dbReference type="EMBL" id="ETV64788.1"/>
    </source>
</evidence>
<accession>W4FDI8</accession>
<proteinExistence type="predicted"/>
<gene>
    <name evidence="1" type="ORF">H257_18387</name>
</gene>
<sequence length="50" mass="5530">MTTLHQMHTSSNESVNFLCGEFIQSVRAVFVMLTLTPTACGIAWRGDKEA</sequence>
<dbReference type="EMBL" id="KI913272">
    <property type="protein sequence ID" value="ETV64788.1"/>
    <property type="molecule type" value="Genomic_DNA"/>
</dbReference>
<dbReference type="GeneID" id="20820383"/>
<dbReference type="AlphaFoldDB" id="W4FDI8"/>